<dbReference type="InterPro" id="IPR018356">
    <property type="entry name" value="Tscrpt_reg_HTH_DeoR_CS"/>
</dbReference>
<evidence type="ECO:0000259" key="4">
    <source>
        <dbReference type="PROSITE" id="PS51000"/>
    </source>
</evidence>
<evidence type="ECO:0000256" key="2">
    <source>
        <dbReference type="ARBA" id="ARBA00023125"/>
    </source>
</evidence>
<evidence type="ECO:0000313" key="6">
    <source>
        <dbReference type="Proteomes" id="UP000774130"/>
    </source>
</evidence>
<name>A0ABS6THD7_9ENTE</name>
<evidence type="ECO:0000256" key="1">
    <source>
        <dbReference type="ARBA" id="ARBA00023015"/>
    </source>
</evidence>
<dbReference type="SMART" id="SM00420">
    <property type="entry name" value="HTH_DEOR"/>
    <property type="match status" value="1"/>
</dbReference>
<dbReference type="InterPro" id="IPR014036">
    <property type="entry name" value="DeoR-like_C"/>
</dbReference>
<dbReference type="Pfam" id="PF08220">
    <property type="entry name" value="HTH_DeoR"/>
    <property type="match status" value="1"/>
</dbReference>
<dbReference type="RefSeq" id="WP_218327569.1">
    <property type="nucleotide sequence ID" value="NZ_JAHUZB010000010.1"/>
</dbReference>
<keyword evidence="1" id="KW-0805">Transcription regulation</keyword>
<reference evidence="5 6" key="1">
    <citation type="submission" date="2021-06" db="EMBL/GenBank/DDBJ databases">
        <title>Enterococcus alishanensis sp. nov., a novel lactic acid bacterium isolated from fresh coffee beans.</title>
        <authorList>
            <person name="Chen Y.-S."/>
        </authorList>
    </citation>
    <scope>NUCLEOTIDE SEQUENCE [LARGE SCALE GENOMIC DNA]</scope>
    <source>
        <strain evidence="5 6">ALS3</strain>
    </source>
</reference>
<dbReference type="SMART" id="SM01134">
    <property type="entry name" value="DeoRC"/>
    <property type="match status" value="1"/>
</dbReference>
<sequence>MLATERESLIREKIITNGIVYVADLVKEMNVTSPTIRNDLDKLVKKYDDLDRIHGGVIYKSKEENSLSEVITGYSERSFENISLKKTIAKRALLLIENGDTLLIDSSSTCFELASLLAESNKKVTIITNGLSTGTVLKQNPKLTVLVIGGLLHPSSNTIYDEFNSPIYTMFNIDKYFFSASGLSIKSGFSEFNIMEVKNKKANVDKSRISIALVDSTKFDKDSTSTFCTLAEVDYLVTDDQLENNLANEYRKEINLLIG</sequence>
<accession>A0ABS6THD7</accession>
<gene>
    <name evidence="5" type="ORF">KUA55_16870</name>
</gene>
<dbReference type="Pfam" id="PF00455">
    <property type="entry name" value="DeoRC"/>
    <property type="match status" value="1"/>
</dbReference>
<feature type="domain" description="HTH deoR-type" evidence="4">
    <location>
        <begin position="3"/>
        <end position="59"/>
    </location>
</feature>
<dbReference type="PANTHER" id="PTHR30363">
    <property type="entry name" value="HTH-TYPE TRANSCRIPTIONAL REGULATOR SRLR-RELATED"/>
    <property type="match status" value="1"/>
</dbReference>
<dbReference type="InterPro" id="IPR050313">
    <property type="entry name" value="Carb_Metab_HTH_regulators"/>
</dbReference>
<dbReference type="PROSITE" id="PS51000">
    <property type="entry name" value="HTH_DEOR_2"/>
    <property type="match status" value="1"/>
</dbReference>
<evidence type="ECO:0000256" key="3">
    <source>
        <dbReference type="ARBA" id="ARBA00023163"/>
    </source>
</evidence>
<dbReference type="PANTHER" id="PTHR30363:SF44">
    <property type="entry name" value="AGA OPERON TRANSCRIPTIONAL REPRESSOR-RELATED"/>
    <property type="match status" value="1"/>
</dbReference>
<protein>
    <submittedName>
        <fullName evidence="5">DeoR/GlpR family DNA-binding transcription regulator</fullName>
    </submittedName>
</protein>
<dbReference type="InterPro" id="IPR001034">
    <property type="entry name" value="DeoR_HTH"/>
</dbReference>
<comment type="caution">
    <text evidence="5">The sequence shown here is derived from an EMBL/GenBank/DDBJ whole genome shotgun (WGS) entry which is preliminary data.</text>
</comment>
<keyword evidence="6" id="KW-1185">Reference proteome</keyword>
<dbReference type="GO" id="GO:0003677">
    <property type="term" value="F:DNA binding"/>
    <property type="evidence" value="ECO:0007669"/>
    <property type="project" value="UniProtKB-KW"/>
</dbReference>
<dbReference type="EMBL" id="JAHUZB010000010">
    <property type="protein sequence ID" value="MBV7392358.1"/>
    <property type="molecule type" value="Genomic_DNA"/>
</dbReference>
<proteinExistence type="predicted"/>
<organism evidence="5 6">
    <name type="scientific">Enterococcus alishanensis</name>
    <dbReference type="NCBI Taxonomy" id="1303817"/>
    <lineage>
        <taxon>Bacteria</taxon>
        <taxon>Bacillati</taxon>
        <taxon>Bacillota</taxon>
        <taxon>Bacilli</taxon>
        <taxon>Lactobacillales</taxon>
        <taxon>Enterococcaceae</taxon>
        <taxon>Enterococcus</taxon>
    </lineage>
</organism>
<dbReference type="Proteomes" id="UP000774130">
    <property type="component" value="Unassembled WGS sequence"/>
</dbReference>
<keyword evidence="2 5" id="KW-0238">DNA-binding</keyword>
<evidence type="ECO:0000313" key="5">
    <source>
        <dbReference type="EMBL" id="MBV7392358.1"/>
    </source>
</evidence>
<keyword evidence="3" id="KW-0804">Transcription</keyword>
<dbReference type="PROSITE" id="PS00894">
    <property type="entry name" value="HTH_DEOR_1"/>
    <property type="match status" value="1"/>
</dbReference>